<dbReference type="STRING" id="1685378.AVO44_10560"/>
<dbReference type="OrthoDB" id="7876689at2"/>
<dbReference type="AlphaFoldDB" id="A0A0X3TVN8"/>
<dbReference type="PROSITE" id="PS51257">
    <property type="entry name" value="PROKAR_LIPOPROTEIN"/>
    <property type="match status" value="1"/>
</dbReference>
<name>A0A0X3TVN8_9RHOB</name>
<evidence type="ECO:0000313" key="2">
    <source>
        <dbReference type="EMBL" id="KUJ79121.1"/>
    </source>
</evidence>
<evidence type="ECO:0000313" key="3">
    <source>
        <dbReference type="Proteomes" id="UP000053690"/>
    </source>
</evidence>
<evidence type="ECO:0000256" key="1">
    <source>
        <dbReference type="SAM" id="MobiDB-lite"/>
    </source>
</evidence>
<dbReference type="Proteomes" id="UP000053690">
    <property type="component" value="Unassembled WGS sequence"/>
</dbReference>
<comment type="caution">
    <text evidence="2">The sequence shown here is derived from an EMBL/GenBank/DDBJ whole genome shotgun (WGS) entry which is preliminary data.</text>
</comment>
<dbReference type="RefSeq" id="WP_068336539.1">
    <property type="nucleotide sequence ID" value="NZ_LQBP01000005.1"/>
</dbReference>
<feature type="region of interest" description="Disordered" evidence="1">
    <location>
        <begin position="150"/>
        <end position="172"/>
    </location>
</feature>
<evidence type="ECO:0008006" key="4">
    <source>
        <dbReference type="Google" id="ProtNLM"/>
    </source>
</evidence>
<accession>A0A0X3TVN8</accession>
<proteinExistence type="predicted"/>
<dbReference type="Pfam" id="PF11233">
    <property type="entry name" value="DUF3035"/>
    <property type="match status" value="1"/>
</dbReference>
<dbReference type="EMBL" id="LQBP01000005">
    <property type="protein sequence ID" value="KUJ79121.1"/>
    <property type="molecule type" value="Genomic_DNA"/>
</dbReference>
<keyword evidence="3" id="KW-1185">Reference proteome</keyword>
<reference evidence="3" key="1">
    <citation type="submission" date="2015-12" db="EMBL/GenBank/DDBJ databases">
        <authorList>
            <person name="Zhang G."/>
            <person name="Stingl U."/>
        </authorList>
    </citation>
    <scope>NUCLEOTIDE SEQUENCE [LARGE SCALE GENOMIC DNA]</scope>
    <source>
        <strain evidence="3">ZGT108</strain>
    </source>
</reference>
<sequence>MRLPRSILAVTLAFTIAGCSNIGLRHLEAPGDGPDEFSVMPVKPLTQPKDYDFLPAPTPGGANLTDPNPKADAIVALGGSEAALNPNTAIPSSDAALVTASSRYGVPANTRQVIETEDAEFRRKQGRLTRLRLFKVDRYEQVYRREALDAAAQNEAARRAGLETPSAPPANE</sequence>
<dbReference type="InterPro" id="IPR021395">
    <property type="entry name" value="DUF3035"/>
</dbReference>
<gene>
    <name evidence="2" type="ORF">AVO44_10560</name>
</gene>
<protein>
    <recommendedName>
        <fullName evidence="4">Pyruvate/2-oxoglutarate dehydrogenase complex, dihydrolipoamide acyltransferase (E2) component</fullName>
    </recommendedName>
</protein>
<organism evidence="2 3">
    <name type="scientific">Ruegeria profundi</name>
    <dbReference type="NCBI Taxonomy" id="1685378"/>
    <lineage>
        <taxon>Bacteria</taxon>
        <taxon>Pseudomonadati</taxon>
        <taxon>Pseudomonadota</taxon>
        <taxon>Alphaproteobacteria</taxon>
        <taxon>Rhodobacterales</taxon>
        <taxon>Roseobacteraceae</taxon>
        <taxon>Ruegeria</taxon>
    </lineage>
</organism>